<dbReference type="InterPro" id="IPR042186">
    <property type="entry name" value="FimD_plug_dom"/>
</dbReference>
<feature type="chain" id="PRO_5007112789" evidence="1">
    <location>
        <begin position="41"/>
        <end position="792"/>
    </location>
</feature>
<dbReference type="InterPro" id="IPR000015">
    <property type="entry name" value="Fimb_usher"/>
</dbReference>
<comment type="caution">
    <text evidence="3">The sequence shown here is derived from an EMBL/GenBank/DDBJ whole genome shotgun (WGS) entry which is preliminary data.</text>
</comment>
<dbReference type="EMBL" id="LOTN01000027">
    <property type="protein sequence ID" value="KUZ90688.1"/>
    <property type="molecule type" value="Genomic_DNA"/>
</dbReference>
<keyword evidence="1" id="KW-0732">Signal</keyword>
<dbReference type="PANTHER" id="PTHR30451:SF5">
    <property type="entry name" value="SLR0019 PROTEIN"/>
    <property type="match status" value="1"/>
</dbReference>
<sequence length="792" mass="83487">MRVPTTRSADRPTPSGRRARVVAAASALVALVLRATGACAQPAAAPPLAAAPEPGALYLDVSINGEPTHRIARFQLVDGRLFAASADLNDLGIAVGDRAHAPSNAPANALVALDSLEGVRYDYDAGRQTIDLRVPDALRIPHTFDTRALAATPPATSGRGIVLNYDAYAQTVAHAPFSIWSEARYFDPAGVFSSTGVAYLYRDRQRYLRYDTSWTTSDARTLTTMQIGDTISSSLSWTRSLRLGGLQWRSNFGLRPDLVTFPVPALSGSAVVPSAVDLYVNNVRQFSGNVPGGPFVINSVPGITGAGNATVITRDALGRTITTSIPLYVDTRLLAPGLASYSAEAGFLRRAYGIDTFDYARTPAASGSLRYGINERLTVEAHAEATSGVYNAGAGALARIGDAGVANASLAVSAGHFGGAQAGAGYQYVTPRFSIDAQTLRAFGGYGDLGSREGTPVATASDRVTVSLPFLHAQTLSFSYLGLKYPGARASRIGSAAWSVNFGMLASMTISAFQDFRQRSARGFFISLSIGLGDNTSISASAGRQNGKSTYAVNASRAPDYDGGFGWNVQAGGNGGMRYGQGQLQYLGRAGEVTLLAQSFAGERNAAVDVAGALVLMNGHLMASRRIDDGFALVSTDAGRVPVLHQNRPIGETDRAGYLLVPDLNAYQNNRVAIDGTTLPADARITDTTLDVVPQARSGVLARFPVTRYRAATIALRMPDGAPLPPGLEVVHVESGQRTIVGYDGLTFVDGLVADNHLEIAGDGRRCSVEFAYQRPDDGTLPRIGPLTCALR</sequence>
<feature type="domain" description="PapC-like C-terminal" evidence="2">
    <location>
        <begin position="714"/>
        <end position="773"/>
    </location>
</feature>
<dbReference type="Gene3D" id="2.60.40.3110">
    <property type="match status" value="1"/>
</dbReference>
<dbReference type="InterPro" id="IPR043142">
    <property type="entry name" value="PapC-like_C_sf"/>
</dbReference>
<dbReference type="InterPro" id="IPR025949">
    <property type="entry name" value="PapC-like_C"/>
</dbReference>
<dbReference type="Gene3D" id="2.60.40.2070">
    <property type="match status" value="1"/>
</dbReference>
<dbReference type="GO" id="GO:0015473">
    <property type="term" value="F:fimbrial usher porin activity"/>
    <property type="evidence" value="ECO:0007669"/>
    <property type="project" value="InterPro"/>
</dbReference>
<dbReference type="Proteomes" id="UP000065521">
    <property type="component" value="Unassembled WGS sequence"/>
</dbReference>
<dbReference type="GO" id="GO:0009297">
    <property type="term" value="P:pilus assembly"/>
    <property type="evidence" value="ECO:0007669"/>
    <property type="project" value="InterPro"/>
</dbReference>
<dbReference type="Pfam" id="PF13953">
    <property type="entry name" value="PapC_C"/>
    <property type="match status" value="1"/>
</dbReference>
<accession>A0A102KR63</accession>
<reference evidence="3 4" key="1">
    <citation type="submission" date="2015-11" db="EMBL/GenBank/DDBJ databases">
        <title>Expanding the genomic diversity of Burkholderia species for the development of highly accurate diagnostics.</title>
        <authorList>
            <person name="Sahl J."/>
            <person name="Keim P."/>
            <person name="Wagner D."/>
        </authorList>
    </citation>
    <scope>NUCLEOTIDE SEQUENCE [LARGE SCALE GENOMIC DNA]</scope>
    <source>
        <strain evidence="3 4">RF32-BP4</strain>
    </source>
</reference>
<evidence type="ECO:0000313" key="4">
    <source>
        <dbReference type="Proteomes" id="UP000065521"/>
    </source>
</evidence>
<dbReference type="Pfam" id="PF00577">
    <property type="entry name" value="Usher"/>
    <property type="match status" value="2"/>
</dbReference>
<dbReference type="GO" id="GO:0009279">
    <property type="term" value="C:cell outer membrane"/>
    <property type="evidence" value="ECO:0007669"/>
    <property type="project" value="TreeGrafter"/>
</dbReference>
<name>A0A102KR63_9BURK</name>
<evidence type="ECO:0000313" key="3">
    <source>
        <dbReference type="EMBL" id="KUZ90688.1"/>
    </source>
</evidence>
<evidence type="ECO:0000259" key="2">
    <source>
        <dbReference type="Pfam" id="PF13953"/>
    </source>
</evidence>
<dbReference type="PANTHER" id="PTHR30451">
    <property type="entry name" value="OUTER MEMBRANE USHER PROTEIN"/>
    <property type="match status" value="1"/>
</dbReference>
<proteinExistence type="predicted"/>
<organism evidence="3 4">
    <name type="scientific">Burkholderia ubonensis</name>
    <dbReference type="NCBI Taxonomy" id="101571"/>
    <lineage>
        <taxon>Bacteria</taxon>
        <taxon>Pseudomonadati</taxon>
        <taxon>Pseudomonadota</taxon>
        <taxon>Betaproteobacteria</taxon>
        <taxon>Burkholderiales</taxon>
        <taxon>Burkholderiaceae</taxon>
        <taxon>Burkholderia</taxon>
        <taxon>Burkholderia cepacia complex</taxon>
    </lineage>
</organism>
<protein>
    <submittedName>
        <fullName evidence="3">Fimbrial protein</fullName>
    </submittedName>
</protein>
<dbReference type="AlphaFoldDB" id="A0A102KR63"/>
<gene>
    <name evidence="3" type="ORF">WI38_14400</name>
</gene>
<feature type="signal peptide" evidence="1">
    <location>
        <begin position="1"/>
        <end position="40"/>
    </location>
</feature>
<dbReference type="Gene3D" id="2.60.40.2610">
    <property type="entry name" value="Outer membrane usher protein FimD, plug domain"/>
    <property type="match status" value="1"/>
</dbReference>
<evidence type="ECO:0000256" key="1">
    <source>
        <dbReference type="SAM" id="SignalP"/>
    </source>
</evidence>
<dbReference type="RefSeq" id="WP_059857091.1">
    <property type="nucleotide sequence ID" value="NZ_LOTK01000075.1"/>
</dbReference>